<dbReference type="EMBL" id="MU004192">
    <property type="protein sequence ID" value="KAF2493260.1"/>
    <property type="molecule type" value="Genomic_DNA"/>
</dbReference>
<dbReference type="OrthoDB" id="444432at2759"/>
<sequence length="254" mass="27897">MQPATLRRHTERAKYDIDSVSAVFDQSFFAHIAFVDRDGLPQCIPMIALLRNIDEDTESTDAAVYLHGHPQSALMQLVKKSDDEKSEPIKVSVTATKVDGLALSSAPNGHTFNYRSATVHGPCHRVLSRPAKLRIMHDVTNHIVPNRYEMLNPIASLQVSLVFVIRVEIDTLSFKFREGPPGIQPRNAKKDGPGREGGVWTGVVPLWEQLGEPVESGLTPGVAVPEGLRGFVEGRSRGQRDFAVGVASRNDSKV</sequence>
<dbReference type="Proteomes" id="UP000799750">
    <property type="component" value="Unassembled WGS sequence"/>
</dbReference>
<evidence type="ECO:0000313" key="2">
    <source>
        <dbReference type="Proteomes" id="UP000799750"/>
    </source>
</evidence>
<dbReference type="SUPFAM" id="SSF50475">
    <property type="entry name" value="FMN-binding split barrel"/>
    <property type="match status" value="1"/>
</dbReference>
<gene>
    <name evidence="1" type="ORF">BU16DRAFT_513059</name>
</gene>
<dbReference type="Pfam" id="PF12900">
    <property type="entry name" value="Pyridox_ox_2"/>
    <property type="match status" value="1"/>
</dbReference>
<reference evidence="1" key="1">
    <citation type="journal article" date="2020" name="Stud. Mycol.">
        <title>101 Dothideomycetes genomes: a test case for predicting lifestyles and emergence of pathogens.</title>
        <authorList>
            <person name="Haridas S."/>
            <person name="Albert R."/>
            <person name="Binder M."/>
            <person name="Bloem J."/>
            <person name="Labutti K."/>
            <person name="Salamov A."/>
            <person name="Andreopoulos B."/>
            <person name="Baker S."/>
            <person name="Barry K."/>
            <person name="Bills G."/>
            <person name="Bluhm B."/>
            <person name="Cannon C."/>
            <person name="Castanera R."/>
            <person name="Culley D."/>
            <person name="Daum C."/>
            <person name="Ezra D."/>
            <person name="Gonzalez J."/>
            <person name="Henrissat B."/>
            <person name="Kuo A."/>
            <person name="Liang C."/>
            <person name="Lipzen A."/>
            <person name="Lutzoni F."/>
            <person name="Magnuson J."/>
            <person name="Mondo S."/>
            <person name="Nolan M."/>
            <person name="Ohm R."/>
            <person name="Pangilinan J."/>
            <person name="Park H.-J."/>
            <person name="Ramirez L."/>
            <person name="Alfaro M."/>
            <person name="Sun H."/>
            <person name="Tritt A."/>
            <person name="Yoshinaga Y."/>
            <person name="Zwiers L.-H."/>
            <person name="Turgeon B."/>
            <person name="Goodwin S."/>
            <person name="Spatafora J."/>
            <person name="Crous P."/>
            <person name="Grigoriev I."/>
        </authorList>
    </citation>
    <scope>NUCLEOTIDE SEQUENCE</scope>
    <source>
        <strain evidence="1">CBS 269.34</strain>
    </source>
</reference>
<keyword evidence="2" id="KW-1185">Reference proteome</keyword>
<proteinExistence type="predicted"/>
<dbReference type="Gene3D" id="2.30.110.10">
    <property type="entry name" value="Electron Transport, Fmn-binding Protein, Chain A"/>
    <property type="match status" value="1"/>
</dbReference>
<accession>A0A6A6QMP2</accession>
<evidence type="ECO:0008006" key="3">
    <source>
        <dbReference type="Google" id="ProtNLM"/>
    </source>
</evidence>
<protein>
    <recommendedName>
        <fullName evidence="3">Flavin-nucleotide-binding protein</fullName>
    </recommendedName>
</protein>
<dbReference type="InterPro" id="IPR012349">
    <property type="entry name" value="Split_barrel_FMN-bd"/>
</dbReference>
<dbReference type="InterPro" id="IPR024747">
    <property type="entry name" value="Pyridox_Oxase-rel"/>
</dbReference>
<dbReference type="PANTHER" id="PTHR34071">
    <property type="entry name" value="5-NITROIMIDAZOLE ANTIBIOTICS RESISTANCE PROTEIN, NIMA-FAMILY-RELATED PROTEIN-RELATED"/>
    <property type="match status" value="1"/>
</dbReference>
<dbReference type="PANTHER" id="PTHR34071:SF2">
    <property type="entry name" value="FLAVIN-NUCLEOTIDE-BINDING PROTEIN"/>
    <property type="match status" value="1"/>
</dbReference>
<organism evidence="1 2">
    <name type="scientific">Lophium mytilinum</name>
    <dbReference type="NCBI Taxonomy" id="390894"/>
    <lineage>
        <taxon>Eukaryota</taxon>
        <taxon>Fungi</taxon>
        <taxon>Dikarya</taxon>
        <taxon>Ascomycota</taxon>
        <taxon>Pezizomycotina</taxon>
        <taxon>Dothideomycetes</taxon>
        <taxon>Pleosporomycetidae</taxon>
        <taxon>Mytilinidiales</taxon>
        <taxon>Mytilinidiaceae</taxon>
        <taxon>Lophium</taxon>
    </lineage>
</organism>
<dbReference type="AlphaFoldDB" id="A0A6A6QMP2"/>
<name>A0A6A6QMP2_9PEZI</name>
<evidence type="ECO:0000313" key="1">
    <source>
        <dbReference type="EMBL" id="KAF2493260.1"/>
    </source>
</evidence>